<evidence type="ECO:0000256" key="1">
    <source>
        <dbReference type="SAM" id="Coils"/>
    </source>
</evidence>
<reference evidence="3" key="1">
    <citation type="journal article" date="2019" name="Sci. Rep.">
        <title>Draft genome of Tanacetum cinerariifolium, the natural source of mosquito coil.</title>
        <authorList>
            <person name="Yamashiro T."/>
            <person name="Shiraishi A."/>
            <person name="Satake H."/>
            <person name="Nakayama K."/>
        </authorList>
    </citation>
    <scope>NUCLEOTIDE SEQUENCE</scope>
</reference>
<protein>
    <recommendedName>
        <fullName evidence="4">Reverse transcriptase domain-containing protein</fullName>
    </recommendedName>
</protein>
<organism evidence="3">
    <name type="scientific">Tanacetum cinerariifolium</name>
    <name type="common">Dalmatian daisy</name>
    <name type="synonym">Chrysanthemum cinerariifolium</name>
    <dbReference type="NCBI Taxonomy" id="118510"/>
    <lineage>
        <taxon>Eukaryota</taxon>
        <taxon>Viridiplantae</taxon>
        <taxon>Streptophyta</taxon>
        <taxon>Embryophyta</taxon>
        <taxon>Tracheophyta</taxon>
        <taxon>Spermatophyta</taxon>
        <taxon>Magnoliopsida</taxon>
        <taxon>eudicotyledons</taxon>
        <taxon>Gunneridae</taxon>
        <taxon>Pentapetalae</taxon>
        <taxon>asterids</taxon>
        <taxon>campanulids</taxon>
        <taxon>Asterales</taxon>
        <taxon>Asteraceae</taxon>
        <taxon>Asteroideae</taxon>
        <taxon>Anthemideae</taxon>
        <taxon>Anthemidinae</taxon>
        <taxon>Tanacetum</taxon>
    </lineage>
</organism>
<feature type="coiled-coil region" evidence="1">
    <location>
        <begin position="35"/>
        <end position="62"/>
    </location>
</feature>
<name>A0A699INF6_TANCI</name>
<gene>
    <name evidence="3" type="ORF">Tci_549747</name>
</gene>
<feature type="non-terminal residue" evidence="3">
    <location>
        <position position="416"/>
    </location>
</feature>
<dbReference type="AlphaFoldDB" id="A0A699INF6"/>
<evidence type="ECO:0008006" key="4">
    <source>
        <dbReference type="Google" id="ProtNLM"/>
    </source>
</evidence>
<evidence type="ECO:0000313" key="3">
    <source>
        <dbReference type="EMBL" id="GEZ77774.1"/>
    </source>
</evidence>
<proteinExistence type="predicted"/>
<evidence type="ECO:0000256" key="2">
    <source>
        <dbReference type="SAM" id="MobiDB-lite"/>
    </source>
</evidence>
<dbReference type="EMBL" id="BKCJ010322271">
    <property type="protein sequence ID" value="GEZ77774.1"/>
    <property type="molecule type" value="Genomic_DNA"/>
</dbReference>
<accession>A0A699INF6</accession>
<comment type="caution">
    <text evidence="3">The sequence shown here is derived from an EMBL/GenBank/DDBJ whole genome shotgun (WGS) entry which is preliminary data.</text>
</comment>
<sequence>MDHNIDFSGSDQIQNPQYLDIQENPLTNDEFEAFMKANNDKINNLEIEFDHFQKQCEQMQDDLLNQIRNFMQNFQNGPPGEDKEHEATTDTELPSTKDIQPLPQKQKMEDTMLELVKIYQEKEFLCIHDDINDLIESTLDSKLLLINSNSQSLDKKDQEVKNVVEQPAEHGNHSIQSLQNFKVVHKVSISSDTSQISSIHSIAPILSTKEPKHLLSMGYEHLSITLETESDEVTESNAKNLLPIPSECEVALEDKRECDVPNSKNFPVCDNHSDIFSDSKIDDDISVYDDNFENIEYVEASLSDPEIVSIEEENVVQQEEEENMIRFALRLNPIRKELLIDDSILSHEIYDSNFEDNLSIPRPPLESPDTKTYAGEEIPVVLNNKDEDVYSSFIFVIFAKMFSLLSAESEDTIFDP</sequence>
<feature type="region of interest" description="Disordered" evidence="2">
    <location>
        <begin position="72"/>
        <end position="105"/>
    </location>
</feature>
<keyword evidence="1" id="KW-0175">Coiled coil</keyword>